<protein>
    <recommendedName>
        <fullName evidence="4">DUF2628 domain-containing protein</fullName>
    </recommendedName>
</protein>
<dbReference type="Proteomes" id="UP000184310">
    <property type="component" value="Unassembled WGS sequence"/>
</dbReference>
<dbReference type="OrthoDB" id="1753424at2"/>
<gene>
    <name evidence="2" type="ORF">SAMN02745163_00427</name>
</gene>
<sequence length="152" mass="18001">MEDNYNQQLPYTVDEYYSFVGDKEANYFYWNFKSINNGNKITWNWGAFLFGPIWLINRKIYLPSILIFLLEITFDICVFTYTSLLIRIVFGLYGNYIYYQHVNKKMAEVKNMDVHASKEHNKLSQVGGTNKIMATLFLIIFIMVIFILINKS</sequence>
<evidence type="ECO:0008006" key="4">
    <source>
        <dbReference type="Google" id="ProtNLM"/>
    </source>
</evidence>
<organism evidence="2 3">
    <name type="scientific">Clostridium cavendishii DSM 21758</name>
    <dbReference type="NCBI Taxonomy" id="1121302"/>
    <lineage>
        <taxon>Bacteria</taxon>
        <taxon>Bacillati</taxon>
        <taxon>Bacillota</taxon>
        <taxon>Clostridia</taxon>
        <taxon>Eubacteriales</taxon>
        <taxon>Clostridiaceae</taxon>
        <taxon>Clostridium</taxon>
    </lineage>
</organism>
<keyword evidence="3" id="KW-1185">Reference proteome</keyword>
<reference evidence="2 3" key="1">
    <citation type="submission" date="2016-11" db="EMBL/GenBank/DDBJ databases">
        <authorList>
            <person name="Jaros S."/>
            <person name="Januszkiewicz K."/>
            <person name="Wedrychowicz H."/>
        </authorList>
    </citation>
    <scope>NUCLEOTIDE SEQUENCE [LARGE SCALE GENOMIC DNA]</scope>
    <source>
        <strain evidence="2 3">DSM 21758</strain>
    </source>
</reference>
<evidence type="ECO:0000313" key="3">
    <source>
        <dbReference type="Proteomes" id="UP000184310"/>
    </source>
</evidence>
<feature type="transmembrane region" description="Helical" evidence="1">
    <location>
        <begin position="65"/>
        <end position="90"/>
    </location>
</feature>
<keyword evidence="1" id="KW-0472">Membrane</keyword>
<keyword evidence="1" id="KW-0812">Transmembrane</keyword>
<accession>A0A1M6CBK5</accession>
<evidence type="ECO:0000313" key="2">
    <source>
        <dbReference type="EMBL" id="SHI58415.1"/>
    </source>
</evidence>
<dbReference type="EMBL" id="FQZB01000004">
    <property type="protein sequence ID" value="SHI58415.1"/>
    <property type="molecule type" value="Genomic_DNA"/>
</dbReference>
<evidence type="ECO:0000256" key="1">
    <source>
        <dbReference type="SAM" id="Phobius"/>
    </source>
</evidence>
<dbReference type="RefSeq" id="WP_072984829.1">
    <property type="nucleotide sequence ID" value="NZ_FQZB01000004.1"/>
</dbReference>
<feature type="transmembrane region" description="Helical" evidence="1">
    <location>
        <begin position="132"/>
        <end position="149"/>
    </location>
</feature>
<dbReference type="Pfam" id="PF10947">
    <property type="entry name" value="DUF2628"/>
    <property type="match status" value="1"/>
</dbReference>
<dbReference type="InterPro" id="IPR024399">
    <property type="entry name" value="DUF2628"/>
</dbReference>
<keyword evidence="1" id="KW-1133">Transmembrane helix</keyword>
<dbReference type="STRING" id="1121302.SAMN02745163_00427"/>
<dbReference type="AlphaFoldDB" id="A0A1M6CBK5"/>
<proteinExistence type="predicted"/>
<name>A0A1M6CBK5_9CLOT</name>